<dbReference type="EMBL" id="NQMQ01000024">
    <property type="protein sequence ID" value="PAJ68594.1"/>
    <property type="molecule type" value="Genomic_DNA"/>
</dbReference>
<keyword evidence="7" id="KW-1185">Reference proteome</keyword>
<sequence>MRFGAVVVLVQCLAMFVYAGSLLVAQVRGVQDSSLESDSAATHFVPLGTAVFLLIIFGFVAFVAVRTLQGRPRSTGAIVLIQAILIGVAFYMVTGGAVALGIVTGISAALVLFTVFHPQTAQYNEARYELRKAER</sequence>
<dbReference type="AlphaFoldDB" id="A0A269PB73"/>
<keyword evidence="1" id="KW-0812">Transmembrane</keyword>
<evidence type="ECO:0000313" key="6">
    <source>
        <dbReference type="Proteomes" id="UP000218041"/>
    </source>
</evidence>
<dbReference type="Proteomes" id="UP000215771">
    <property type="component" value="Unassembled WGS sequence"/>
</dbReference>
<evidence type="ECO:0000256" key="1">
    <source>
        <dbReference type="SAM" id="Phobius"/>
    </source>
</evidence>
<keyword evidence="1" id="KW-0472">Membrane</keyword>
<gene>
    <name evidence="2" type="ORF">CIG21_10525</name>
    <name evidence="4" type="ORF">CKJ80_09255</name>
    <name evidence="3" type="ORF">CKJ81_10875</name>
</gene>
<feature type="transmembrane region" description="Helical" evidence="1">
    <location>
        <begin position="43"/>
        <end position="65"/>
    </location>
</feature>
<evidence type="ECO:0000313" key="7">
    <source>
        <dbReference type="Proteomes" id="UP000218281"/>
    </source>
</evidence>
<dbReference type="EMBL" id="NSGO01000011">
    <property type="protein sequence ID" value="PAT05180.1"/>
    <property type="molecule type" value="Genomic_DNA"/>
</dbReference>
<dbReference type="Proteomes" id="UP000218281">
    <property type="component" value="Unassembled WGS sequence"/>
</dbReference>
<dbReference type="EMBL" id="NSGP01000013">
    <property type="protein sequence ID" value="PAT09880.1"/>
    <property type="molecule type" value="Genomic_DNA"/>
</dbReference>
<protein>
    <submittedName>
        <fullName evidence="2">Uncharacterized protein</fullName>
    </submittedName>
</protein>
<feature type="transmembrane region" description="Helical" evidence="1">
    <location>
        <begin position="99"/>
        <end position="117"/>
    </location>
</feature>
<evidence type="ECO:0000313" key="2">
    <source>
        <dbReference type="EMBL" id="PAJ68594.1"/>
    </source>
</evidence>
<reference evidence="6 7" key="1">
    <citation type="submission" date="2017-08" db="EMBL/GenBank/DDBJ databases">
        <title>Whole genome sequences of 6 clinical strains closest to Corynebacterium imitans.</title>
        <authorList>
            <person name="Bernier A.-M."/>
            <person name="Burdz T."/>
            <person name="Bernard K."/>
        </authorList>
    </citation>
    <scope>NUCLEOTIDE SEQUENCE [LARGE SCALE GENOMIC DNA]</scope>
    <source>
        <strain evidence="4 6">NML92-0415</strain>
        <strain evidence="3 7">NML93-0607</strain>
    </source>
</reference>
<name>A0A269PB73_9CORY</name>
<organism evidence="2 5">
    <name type="scientific">Corynebacterium hadale</name>
    <dbReference type="NCBI Taxonomy" id="2026255"/>
    <lineage>
        <taxon>Bacteria</taxon>
        <taxon>Bacillati</taxon>
        <taxon>Actinomycetota</taxon>
        <taxon>Actinomycetes</taxon>
        <taxon>Mycobacteriales</taxon>
        <taxon>Corynebacteriaceae</taxon>
        <taxon>Corynebacterium</taxon>
    </lineage>
</organism>
<evidence type="ECO:0000313" key="5">
    <source>
        <dbReference type="Proteomes" id="UP000215771"/>
    </source>
</evidence>
<keyword evidence="1" id="KW-1133">Transmembrane helix</keyword>
<comment type="caution">
    <text evidence="2">The sequence shown here is derived from an EMBL/GenBank/DDBJ whole genome shotgun (WGS) entry which is preliminary data.</text>
</comment>
<accession>A0A269PB73</accession>
<evidence type="ECO:0000313" key="3">
    <source>
        <dbReference type="EMBL" id="PAT05180.1"/>
    </source>
</evidence>
<evidence type="ECO:0000313" key="4">
    <source>
        <dbReference type="EMBL" id="PAT09880.1"/>
    </source>
</evidence>
<reference evidence="2 5" key="2">
    <citation type="submission" date="2017-08" db="EMBL/GenBank/DDBJ databases">
        <authorList>
            <person name="de Groot N.N."/>
        </authorList>
    </citation>
    <scope>NUCLEOTIDE SEQUENCE [LARGE SCALE GENOMIC DNA]</scope>
    <source>
        <strain evidence="2 5">NBT06-6</strain>
    </source>
</reference>
<feature type="transmembrane region" description="Helical" evidence="1">
    <location>
        <begin position="77"/>
        <end position="93"/>
    </location>
</feature>
<proteinExistence type="predicted"/>
<dbReference type="Proteomes" id="UP000218041">
    <property type="component" value="Unassembled WGS sequence"/>
</dbReference>